<dbReference type="GO" id="GO:0032589">
    <property type="term" value="C:neuron projection membrane"/>
    <property type="evidence" value="ECO:0007669"/>
    <property type="project" value="TreeGrafter"/>
</dbReference>
<dbReference type="Pfam" id="PF13927">
    <property type="entry name" value="Ig_3"/>
    <property type="match status" value="1"/>
</dbReference>
<gene>
    <name evidence="4" type="ORF">OTU49_010672</name>
</gene>
<dbReference type="FunFam" id="2.60.40.10:FF:001061">
    <property type="entry name" value="Uncharacterized protein, isoform C"/>
    <property type="match status" value="1"/>
</dbReference>
<keyword evidence="2" id="KW-0732">Signal</keyword>
<dbReference type="InterPro" id="IPR007110">
    <property type="entry name" value="Ig-like_dom"/>
</dbReference>
<reference evidence="4 5" key="1">
    <citation type="journal article" date="2024" name="BMC Genomics">
        <title>Genome assembly of redclaw crayfish (Cherax quadricarinatus) provides insights into its immune adaptation and hypoxia tolerance.</title>
        <authorList>
            <person name="Liu Z."/>
            <person name="Zheng J."/>
            <person name="Li H."/>
            <person name="Fang K."/>
            <person name="Wang S."/>
            <person name="He J."/>
            <person name="Zhou D."/>
            <person name="Weng S."/>
            <person name="Chi M."/>
            <person name="Gu Z."/>
            <person name="He J."/>
            <person name="Li F."/>
            <person name="Wang M."/>
        </authorList>
    </citation>
    <scope>NUCLEOTIDE SEQUENCE [LARGE SCALE GENOMIC DNA]</scope>
    <source>
        <strain evidence="4">ZL_2023a</strain>
    </source>
</reference>
<dbReference type="Pfam" id="PF07686">
    <property type="entry name" value="V-set"/>
    <property type="match status" value="1"/>
</dbReference>
<keyword evidence="5" id="KW-1185">Reference proteome</keyword>
<dbReference type="Proteomes" id="UP001445076">
    <property type="component" value="Unassembled WGS sequence"/>
</dbReference>
<protein>
    <recommendedName>
        <fullName evidence="3">Ig-like domain-containing protein</fullName>
    </recommendedName>
</protein>
<organism evidence="4 5">
    <name type="scientific">Cherax quadricarinatus</name>
    <name type="common">Australian red claw crayfish</name>
    <dbReference type="NCBI Taxonomy" id="27406"/>
    <lineage>
        <taxon>Eukaryota</taxon>
        <taxon>Metazoa</taxon>
        <taxon>Ecdysozoa</taxon>
        <taxon>Arthropoda</taxon>
        <taxon>Crustacea</taxon>
        <taxon>Multicrustacea</taxon>
        <taxon>Malacostraca</taxon>
        <taxon>Eumalacostraca</taxon>
        <taxon>Eucarida</taxon>
        <taxon>Decapoda</taxon>
        <taxon>Pleocyemata</taxon>
        <taxon>Astacidea</taxon>
        <taxon>Parastacoidea</taxon>
        <taxon>Parastacidae</taxon>
        <taxon>Cherax</taxon>
    </lineage>
</organism>
<name>A0AAW0WDA5_CHEQU</name>
<evidence type="ECO:0000256" key="1">
    <source>
        <dbReference type="SAM" id="MobiDB-lite"/>
    </source>
</evidence>
<dbReference type="PANTHER" id="PTHR23279:SF45">
    <property type="entry name" value="DEFECTIVE PROBOSCIS EXTENSION RESPONSE 12, ISOFORM C"/>
    <property type="match status" value="1"/>
</dbReference>
<dbReference type="InterPro" id="IPR003599">
    <property type="entry name" value="Ig_sub"/>
</dbReference>
<feature type="non-terminal residue" evidence="4">
    <location>
        <position position="1"/>
    </location>
</feature>
<dbReference type="SMART" id="SM00409">
    <property type="entry name" value="IG"/>
    <property type="match status" value="2"/>
</dbReference>
<dbReference type="GO" id="GO:0050808">
    <property type="term" value="P:synapse organization"/>
    <property type="evidence" value="ECO:0007669"/>
    <property type="project" value="TreeGrafter"/>
</dbReference>
<dbReference type="InterPro" id="IPR037448">
    <property type="entry name" value="Zig-8"/>
</dbReference>
<evidence type="ECO:0000313" key="5">
    <source>
        <dbReference type="Proteomes" id="UP001445076"/>
    </source>
</evidence>
<dbReference type="FunFam" id="2.60.40.10:FF:000533">
    <property type="entry name" value="Uncharacterized protein, isoform A"/>
    <property type="match status" value="1"/>
</dbReference>
<dbReference type="Gene3D" id="2.60.40.10">
    <property type="entry name" value="Immunoglobulins"/>
    <property type="match status" value="2"/>
</dbReference>
<evidence type="ECO:0000259" key="3">
    <source>
        <dbReference type="PROSITE" id="PS50835"/>
    </source>
</evidence>
<accession>A0AAW0WDA5</accession>
<dbReference type="PROSITE" id="PS50835">
    <property type="entry name" value="IG_LIKE"/>
    <property type="match status" value="2"/>
</dbReference>
<dbReference type="InterPro" id="IPR013783">
    <property type="entry name" value="Ig-like_fold"/>
</dbReference>
<evidence type="ECO:0000256" key="2">
    <source>
        <dbReference type="SAM" id="SignalP"/>
    </source>
</evidence>
<feature type="domain" description="Ig-like" evidence="3">
    <location>
        <begin position="130"/>
        <end position="215"/>
    </location>
</feature>
<dbReference type="AlphaFoldDB" id="A0AAW0WDA5"/>
<feature type="domain" description="Ig-like" evidence="3">
    <location>
        <begin position="219"/>
        <end position="311"/>
    </location>
</feature>
<dbReference type="InterPro" id="IPR036179">
    <property type="entry name" value="Ig-like_dom_sf"/>
</dbReference>
<feature type="chain" id="PRO_5043631789" description="Ig-like domain-containing protein" evidence="2">
    <location>
        <begin position="30"/>
        <end position="363"/>
    </location>
</feature>
<dbReference type="SUPFAM" id="SSF48726">
    <property type="entry name" value="Immunoglobulin"/>
    <property type="match status" value="2"/>
</dbReference>
<feature type="signal peptide" evidence="2">
    <location>
        <begin position="1"/>
        <end position="29"/>
    </location>
</feature>
<proteinExistence type="predicted"/>
<dbReference type="InterPro" id="IPR013106">
    <property type="entry name" value="Ig_V-set"/>
</dbReference>
<dbReference type="SMART" id="SM00408">
    <property type="entry name" value="IGc2"/>
    <property type="match status" value="2"/>
</dbReference>
<sequence>RVSVMGSGRVVVPLMLLLGVTLVSHTAYADPYVGSGDGGREPRWVTPLPSRAAGEDPPEPHITVVTAASVSAAAYAVDEGDEAEAAAGGSAGAGGGGGAEGEEEEQVGLTVTASATAKNNSMTNITAQLGASVFLPCKTHHSMERQVSWVRRRDWHILTSGTLTYTKEERFTVHHPEGSTEWTLAIKYVELADAGVYECQISTGGGIVSHLVSLTVVVPRAVIPGNGEYHVESGSTISLVCFIEQSPVAPQYIFWYHNSRMINYDRERGGVSVHIDTGPRVRSQLSVNNARTSDSGNYTCAAANTESASITVYITEAANKIAAIQPRAVDGCSSLRGSLALAIALPLALLMSHFILTHPLVTH</sequence>
<dbReference type="SMART" id="SM00406">
    <property type="entry name" value="IGv"/>
    <property type="match status" value="2"/>
</dbReference>
<feature type="region of interest" description="Disordered" evidence="1">
    <location>
        <begin position="81"/>
        <end position="107"/>
    </location>
</feature>
<feature type="region of interest" description="Disordered" evidence="1">
    <location>
        <begin position="32"/>
        <end position="59"/>
    </location>
</feature>
<dbReference type="InterPro" id="IPR003598">
    <property type="entry name" value="Ig_sub2"/>
</dbReference>
<dbReference type="EMBL" id="JARKIK010000082">
    <property type="protein sequence ID" value="KAK8725658.1"/>
    <property type="molecule type" value="Genomic_DNA"/>
</dbReference>
<comment type="caution">
    <text evidence="4">The sequence shown here is derived from an EMBL/GenBank/DDBJ whole genome shotgun (WGS) entry which is preliminary data.</text>
</comment>
<evidence type="ECO:0000313" key="4">
    <source>
        <dbReference type="EMBL" id="KAK8725658.1"/>
    </source>
</evidence>
<feature type="compositionally biased region" description="Gly residues" evidence="1">
    <location>
        <begin position="89"/>
        <end position="99"/>
    </location>
</feature>
<dbReference type="PANTHER" id="PTHR23279">
    <property type="entry name" value="DEFECTIVE PROBOSCIS EXTENSION RESPONSE DPR -RELATED"/>
    <property type="match status" value="1"/>
</dbReference>